<protein>
    <submittedName>
        <fullName evidence="3">T7SS-secreted protein</fullName>
    </submittedName>
</protein>
<reference evidence="4" key="1">
    <citation type="journal article" date="2019" name="Int. J. Syst. Evol. Microbiol.">
        <title>The Global Catalogue of Microorganisms (GCM) 10K type strain sequencing project: providing services to taxonomists for standard genome sequencing and annotation.</title>
        <authorList>
            <consortium name="The Broad Institute Genomics Platform"/>
            <consortium name="The Broad Institute Genome Sequencing Center for Infectious Disease"/>
            <person name="Wu L."/>
            <person name="Ma J."/>
        </authorList>
    </citation>
    <scope>NUCLEOTIDE SEQUENCE [LARGE SCALE GENOMIC DNA]</scope>
    <source>
        <strain evidence="4">CCUG 56401</strain>
    </source>
</reference>
<dbReference type="RefSeq" id="WP_345599897.1">
    <property type="nucleotide sequence ID" value="NZ_BAABLT010000001.1"/>
</dbReference>
<dbReference type="Proteomes" id="UP001597018">
    <property type="component" value="Unassembled WGS sequence"/>
</dbReference>
<evidence type="ECO:0000256" key="1">
    <source>
        <dbReference type="SAM" id="MobiDB-lite"/>
    </source>
</evidence>
<organism evidence="3 4">
    <name type="scientific">Saccharopolyspora rosea</name>
    <dbReference type="NCBI Taxonomy" id="524884"/>
    <lineage>
        <taxon>Bacteria</taxon>
        <taxon>Bacillati</taxon>
        <taxon>Actinomycetota</taxon>
        <taxon>Actinomycetes</taxon>
        <taxon>Pseudonocardiales</taxon>
        <taxon>Pseudonocardiaceae</taxon>
        <taxon>Saccharopolyspora</taxon>
    </lineage>
</organism>
<dbReference type="InterPro" id="IPR049082">
    <property type="entry name" value="T7SS_signal"/>
</dbReference>
<accession>A0ABW3FRG4</accession>
<sequence>MSAELGQTSNPKGLVPGEPNVISTDLRSLVGDIRQVSAIKDGLRGIEPAQWTGAASEAFRKVFSAVPAQWQEAVETVGAQAQALADFGDVLTWGQREAQRAIEQYTRAQAATRAAAAQYNAQAQQAESAGQTMAPFQDPGQAAAQEAQQILDNAREKVQAVGDLVAKRLGFTKNKDGSYTKTIGDPKTFGGARRDKEKKWDKEKKKEVEKDPGGWQRQTGGSSFKREYGNPGDGLITDDLKGVLGQLGIDTSESTVAASAGVDFAHGSLAGSFNNGTISGSGKLDGSMLGANAEAHAGASALGVSAGASAEAYLAKGHAEGEVKAGPASAKGSGDAMVGAAAKADGQVTWAGAQGKAEAFAGARATGDVSAEVAGVGAGVHAEGWAGAGAEASGQFGMGSDGKFHVGGSVGLGLGLGGKVGFNVSVDPGEVAHSVQSVAGDVGHVASDVGHGIANSADSVGHALGF</sequence>
<evidence type="ECO:0000313" key="4">
    <source>
        <dbReference type="Proteomes" id="UP001597018"/>
    </source>
</evidence>
<feature type="region of interest" description="Disordered" evidence="1">
    <location>
        <begin position="182"/>
        <end position="231"/>
    </location>
</feature>
<evidence type="ECO:0000313" key="3">
    <source>
        <dbReference type="EMBL" id="MFD0919376.1"/>
    </source>
</evidence>
<proteinExistence type="predicted"/>
<feature type="region of interest" description="Disordered" evidence="1">
    <location>
        <begin position="126"/>
        <end position="146"/>
    </location>
</feature>
<gene>
    <name evidence="3" type="ORF">ACFQ16_06455</name>
</gene>
<keyword evidence="4" id="KW-1185">Reference proteome</keyword>
<dbReference type="Pfam" id="PF21725">
    <property type="entry name" value="T7SS_signal"/>
    <property type="match status" value="1"/>
</dbReference>
<feature type="domain" description="Putative T7SS secretion signal" evidence="2">
    <location>
        <begin position="4"/>
        <end position="168"/>
    </location>
</feature>
<comment type="caution">
    <text evidence="3">The sequence shown here is derived from an EMBL/GenBank/DDBJ whole genome shotgun (WGS) entry which is preliminary data.</text>
</comment>
<name>A0ABW3FRG4_9PSEU</name>
<feature type="compositionally biased region" description="Basic and acidic residues" evidence="1">
    <location>
        <begin position="192"/>
        <end position="212"/>
    </location>
</feature>
<evidence type="ECO:0000259" key="2">
    <source>
        <dbReference type="Pfam" id="PF21725"/>
    </source>
</evidence>
<dbReference type="EMBL" id="JBHTIW010000003">
    <property type="protein sequence ID" value="MFD0919376.1"/>
    <property type="molecule type" value="Genomic_DNA"/>
</dbReference>